<evidence type="ECO:0008006" key="3">
    <source>
        <dbReference type="Google" id="ProtNLM"/>
    </source>
</evidence>
<evidence type="ECO:0000313" key="1">
    <source>
        <dbReference type="EMBL" id="KAF7345216.1"/>
    </source>
</evidence>
<protein>
    <recommendedName>
        <fullName evidence="3">F-box domain-containing protein</fullName>
    </recommendedName>
</protein>
<organism evidence="1 2">
    <name type="scientific">Mycena sanguinolenta</name>
    <dbReference type="NCBI Taxonomy" id="230812"/>
    <lineage>
        <taxon>Eukaryota</taxon>
        <taxon>Fungi</taxon>
        <taxon>Dikarya</taxon>
        <taxon>Basidiomycota</taxon>
        <taxon>Agaricomycotina</taxon>
        <taxon>Agaricomycetes</taxon>
        <taxon>Agaricomycetidae</taxon>
        <taxon>Agaricales</taxon>
        <taxon>Marasmiineae</taxon>
        <taxon>Mycenaceae</taxon>
        <taxon>Mycena</taxon>
    </lineage>
</organism>
<dbReference type="OrthoDB" id="3541472at2759"/>
<gene>
    <name evidence="1" type="ORF">MSAN_01898200</name>
</gene>
<keyword evidence="2" id="KW-1185">Reference proteome</keyword>
<accession>A0A8H6XRN3</accession>
<name>A0A8H6XRN3_9AGAR</name>
<dbReference type="AlphaFoldDB" id="A0A8H6XRN3"/>
<proteinExistence type="predicted"/>
<dbReference type="EMBL" id="JACAZH010000020">
    <property type="protein sequence ID" value="KAF7345216.1"/>
    <property type="molecule type" value="Genomic_DNA"/>
</dbReference>
<dbReference type="Proteomes" id="UP000623467">
    <property type="component" value="Unassembled WGS sequence"/>
</dbReference>
<comment type="caution">
    <text evidence="1">The sequence shown here is derived from an EMBL/GenBank/DDBJ whole genome shotgun (WGS) entry which is preliminary data.</text>
</comment>
<evidence type="ECO:0000313" key="2">
    <source>
        <dbReference type="Proteomes" id="UP000623467"/>
    </source>
</evidence>
<sequence>MLPELPVEILQEIAFQVSTAEKKALRSVCKDLALAMDCLIFTTIILNTLGLHSADGTGMIESLVTGALLTDWSRFPTALKIDLVKHQPQKEYDPPNDRLEGLLHLALSSMPNIRTVVWAIHWGYPTWPRRAIMHFLNSSQFIDEIEIRIETRVDMDCSWEQVRGIRKLTINSRYTPTALFTQLTRLVANTRGLEGLHLLTPAEWSQFWITLREQNMHLTDVATNNVTDDFLRYLGSYSGVQRLTLQYPSASTEAESNRLANHFFGSVLPQHKASLLHLSCVAWFEGRWSFGTHNADVISSLHRLSRLWMSVNGHDVPHEHTDNYSEWNAPERLLQIATELPVQHLGIFPADPEESRGTLAGNHKHTFPVSQGIITALLGFAARSSSPSIVVVGVRRRWYELNTTTNPDASFEYFIQR</sequence>
<reference evidence="1" key="1">
    <citation type="submission" date="2020-05" db="EMBL/GenBank/DDBJ databases">
        <title>Mycena genomes resolve the evolution of fungal bioluminescence.</title>
        <authorList>
            <person name="Tsai I.J."/>
        </authorList>
    </citation>
    <scope>NUCLEOTIDE SEQUENCE</scope>
    <source>
        <strain evidence="1">160909Yilan</strain>
    </source>
</reference>